<dbReference type="Gene3D" id="1.10.510.10">
    <property type="entry name" value="Transferase(Phosphotransferase) domain 1"/>
    <property type="match status" value="1"/>
</dbReference>
<keyword evidence="5" id="KW-0808">Transferase</keyword>
<dbReference type="GO" id="GO:0005524">
    <property type="term" value="F:ATP binding"/>
    <property type="evidence" value="ECO:0007669"/>
    <property type="project" value="UniProtKB-UniRule"/>
</dbReference>
<dbReference type="FunFam" id="3.10.450.50:FF:000001">
    <property type="entry name" value="calcium/calmodulin-dependent protein kinase type II subunit gamma isoform X1"/>
    <property type="match status" value="1"/>
</dbReference>
<keyword evidence="6 12" id="KW-0547">Nucleotide-binding</keyword>
<dbReference type="InterPro" id="IPR008271">
    <property type="entry name" value="Ser/Thr_kinase_AS"/>
</dbReference>
<evidence type="ECO:0000256" key="4">
    <source>
        <dbReference type="ARBA" id="ARBA00022553"/>
    </source>
</evidence>
<dbReference type="InterPro" id="IPR011009">
    <property type="entry name" value="Kinase-like_dom_sf"/>
</dbReference>
<dbReference type="PANTHER" id="PTHR24347">
    <property type="entry name" value="SERINE/THREONINE-PROTEIN KINASE"/>
    <property type="match status" value="1"/>
</dbReference>
<dbReference type="SMART" id="SM00220">
    <property type="entry name" value="S_TKc"/>
    <property type="match status" value="1"/>
</dbReference>
<dbReference type="FunFam" id="1.10.510.10:FF:000001">
    <property type="entry name" value="Calcium/calmodulin-dependent protein kinase type II subunit delta"/>
    <property type="match status" value="1"/>
</dbReference>
<evidence type="ECO:0000313" key="18">
    <source>
        <dbReference type="Xenbase" id="XB-GENE-868398"/>
    </source>
</evidence>
<evidence type="ECO:0000256" key="5">
    <source>
        <dbReference type="ARBA" id="ARBA00022679"/>
    </source>
</evidence>
<dbReference type="Proteomes" id="UP000008143">
    <property type="component" value="Chromosome 3"/>
</dbReference>
<name>F6ZRQ1_XENTR</name>
<dbReference type="Gene3D" id="6.10.140.620">
    <property type="match status" value="1"/>
</dbReference>
<keyword evidence="7 17" id="KW-0418">Kinase</keyword>
<evidence type="ECO:0000256" key="11">
    <source>
        <dbReference type="ARBA" id="ARBA00047430"/>
    </source>
</evidence>
<dbReference type="SUPFAM" id="SSF54427">
    <property type="entry name" value="NTF2-like"/>
    <property type="match status" value="1"/>
</dbReference>
<dbReference type="Gene3D" id="3.30.200.20">
    <property type="entry name" value="Phosphorylase Kinase, domain 1"/>
    <property type="match status" value="1"/>
</dbReference>
<comment type="catalytic activity">
    <reaction evidence="10">
        <text>L-threonyl-[protein] + ATP = O-phospho-L-threonyl-[protein] + ADP + H(+)</text>
        <dbReference type="Rhea" id="RHEA:46608"/>
        <dbReference type="Rhea" id="RHEA-COMP:11060"/>
        <dbReference type="Rhea" id="RHEA-COMP:11605"/>
        <dbReference type="ChEBI" id="CHEBI:15378"/>
        <dbReference type="ChEBI" id="CHEBI:30013"/>
        <dbReference type="ChEBI" id="CHEBI:30616"/>
        <dbReference type="ChEBI" id="CHEBI:61977"/>
        <dbReference type="ChEBI" id="CHEBI:456216"/>
        <dbReference type="EC" id="2.7.11.17"/>
    </reaction>
</comment>
<evidence type="ECO:0000256" key="8">
    <source>
        <dbReference type="ARBA" id="ARBA00022840"/>
    </source>
</evidence>
<feature type="binding site" evidence="12">
    <location>
        <position position="41"/>
    </location>
    <ligand>
        <name>ATP</name>
        <dbReference type="ChEBI" id="CHEBI:30616"/>
    </ligand>
</feature>
<dbReference type="GeneID" id="780379"/>
<dbReference type="OrthoDB" id="336747at2759"/>
<gene>
    <name evidence="15 17 18" type="primary">camk2b</name>
    <name evidence="17" type="synonym">cam2</name>
    <name evidence="17" type="synonym">camk2</name>
    <name evidence="17" type="synonym">camk2g</name>
    <name evidence="17" type="synonym">camkb</name>
    <name evidence="17" type="synonym">camkII</name>
</gene>
<protein>
    <recommendedName>
        <fullName evidence="2">calcium/calmodulin-dependent protein kinase</fullName>
        <ecNumber evidence="2">2.7.11.17</ecNumber>
    </recommendedName>
</protein>
<keyword evidence="9" id="KW-0112">Calmodulin-binding</keyword>
<dbReference type="GO" id="GO:0043226">
    <property type="term" value="C:organelle"/>
    <property type="evidence" value="ECO:0007669"/>
    <property type="project" value="UniProtKB-ARBA"/>
</dbReference>
<organism evidence="15">
    <name type="scientific">Xenopus tropicalis</name>
    <name type="common">Western clawed frog</name>
    <name type="synonym">Silurana tropicalis</name>
    <dbReference type="NCBI Taxonomy" id="8364"/>
    <lineage>
        <taxon>Eukaryota</taxon>
        <taxon>Metazoa</taxon>
        <taxon>Chordata</taxon>
        <taxon>Craniata</taxon>
        <taxon>Vertebrata</taxon>
        <taxon>Euteleostomi</taxon>
        <taxon>Amphibia</taxon>
        <taxon>Batrachia</taxon>
        <taxon>Anura</taxon>
        <taxon>Pipoidea</taxon>
        <taxon>Pipidae</taxon>
        <taxon>Xenopodinae</taxon>
        <taxon>Xenopus</taxon>
        <taxon>Silurana</taxon>
    </lineage>
</organism>
<evidence type="ECO:0000313" key="17">
    <source>
        <dbReference type="RefSeq" id="XP_012814770.1"/>
    </source>
</evidence>
<dbReference type="Ensembl" id="ENSXETT00000041162">
    <property type="protein sequence ID" value="ENSXETP00000041162"/>
    <property type="gene ID" value="ENSXETG00000018971"/>
</dbReference>
<feature type="compositionally biased region" description="Polar residues" evidence="13">
    <location>
        <begin position="353"/>
        <end position="364"/>
    </location>
</feature>
<dbReference type="GeneTree" id="ENSGT00940000158973"/>
<evidence type="ECO:0000313" key="16">
    <source>
        <dbReference type="Proteomes" id="UP000008143"/>
    </source>
</evidence>
<dbReference type="GO" id="GO:0004683">
    <property type="term" value="F:calcium/calmodulin-dependent protein kinase activity"/>
    <property type="evidence" value="ECO:0007669"/>
    <property type="project" value="UniProtKB-EC"/>
</dbReference>
<keyword evidence="8 12" id="KW-0067">ATP-binding</keyword>
<reference evidence="17" key="3">
    <citation type="submission" date="2025-04" db="UniProtKB">
        <authorList>
            <consortium name="RefSeq"/>
        </authorList>
    </citation>
    <scope>IDENTIFICATION</scope>
    <source>
        <strain evidence="17">Nigerian</strain>
        <tissue evidence="17">Liver and blood</tissue>
    </source>
</reference>
<dbReference type="InterPro" id="IPR000719">
    <property type="entry name" value="Prot_kinase_dom"/>
</dbReference>
<reference evidence="15" key="2">
    <citation type="submission" date="2011-06" db="UniProtKB">
        <authorList>
            <consortium name="Ensembl"/>
        </authorList>
    </citation>
    <scope>IDENTIFICATION</scope>
</reference>
<dbReference type="Pfam" id="PF08332">
    <property type="entry name" value="CaMKII_AD"/>
    <property type="match status" value="1"/>
</dbReference>
<dbReference type="Bgee" id="ENSXETG00000018971">
    <property type="expression patterns" value="Expressed in brain and 11 other cell types or tissues"/>
</dbReference>
<dbReference type="AlphaFoldDB" id="F6ZRQ1"/>
<accession>F6ZRQ1</accession>
<evidence type="ECO:0000256" key="12">
    <source>
        <dbReference type="PROSITE-ProRule" id="PRU10141"/>
    </source>
</evidence>
<proteinExistence type="inferred from homology"/>
<keyword evidence="4" id="KW-0597">Phosphoprotein</keyword>
<keyword evidence="16" id="KW-1185">Reference proteome</keyword>
<dbReference type="CTD" id="816"/>
<dbReference type="FunFam" id="3.30.200.20:FF:000002">
    <property type="entry name" value="Calcium/calmodulin-dependent protein kinase type II subunit delta isoform 2"/>
    <property type="match status" value="1"/>
</dbReference>
<evidence type="ECO:0000256" key="2">
    <source>
        <dbReference type="ARBA" id="ARBA00012434"/>
    </source>
</evidence>
<comment type="similarity">
    <text evidence="1">Belongs to the protein kinase superfamily. CAMK Ser/Thr protein kinase family. CaMK subfamily.</text>
</comment>
<feature type="domain" description="Protein kinase" evidence="14">
    <location>
        <begin position="12"/>
        <end position="270"/>
    </location>
</feature>
<dbReference type="AGR" id="Xenbase:XB-GENE-868398"/>
<evidence type="ECO:0000256" key="10">
    <source>
        <dbReference type="ARBA" id="ARBA00047307"/>
    </source>
</evidence>
<dbReference type="InterPro" id="IPR013543">
    <property type="entry name" value="Ca/CaM-dep_prot_kinase-assoc"/>
</dbReference>
<dbReference type="PROSITE" id="PS00108">
    <property type="entry name" value="PROTEIN_KINASE_ST"/>
    <property type="match status" value="1"/>
</dbReference>
<evidence type="ECO:0000256" key="7">
    <source>
        <dbReference type="ARBA" id="ARBA00022777"/>
    </source>
</evidence>
<dbReference type="Pfam" id="PF00069">
    <property type="entry name" value="Pkinase"/>
    <property type="match status" value="1"/>
</dbReference>
<keyword evidence="3" id="KW-0723">Serine/threonine-protein kinase</keyword>
<dbReference type="Gene3D" id="3.10.450.50">
    <property type="match status" value="1"/>
</dbReference>
<comment type="catalytic activity">
    <reaction evidence="11">
        <text>L-seryl-[protein] + ATP = O-phospho-L-seryl-[protein] + ADP + H(+)</text>
        <dbReference type="Rhea" id="RHEA:17989"/>
        <dbReference type="Rhea" id="RHEA-COMP:9863"/>
        <dbReference type="Rhea" id="RHEA-COMP:11604"/>
        <dbReference type="ChEBI" id="CHEBI:15378"/>
        <dbReference type="ChEBI" id="CHEBI:29999"/>
        <dbReference type="ChEBI" id="CHEBI:30616"/>
        <dbReference type="ChEBI" id="CHEBI:83421"/>
        <dbReference type="ChEBI" id="CHEBI:456216"/>
        <dbReference type="EC" id="2.7.11.17"/>
    </reaction>
</comment>
<dbReference type="InterPro" id="IPR032710">
    <property type="entry name" value="NTF2-like_dom_sf"/>
</dbReference>
<evidence type="ECO:0000256" key="13">
    <source>
        <dbReference type="SAM" id="MobiDB-lite"/>
    </source>
</evidence>
<evidence type="ECO:0000313" key="15">
    <source>
        <dbReference type="Ensembl" id="ENSXETP00000041162"/>
    </source>
</evidence>
<dbReference type="RefSeq" id="XP_012814770.1">
    <property type="nucleotide sequence ID" value="XM_012959316.2"/>
</dbReference>
<evidence type="ECO:0000259" key="14">
    <source>
        <dbReference type="PROSITE" id="PS50011"/>
    </source>
</evidence>
<dbReference type="InterPro" id="IPR017441">
    <property type="entry name" value="Protein_kinase_ATP_BS"/>
</dbReference>
<sequence length="541" mass="60567">MAVTCTRFTDEYQLYEEIGKGAFSVVRRCVKLCTGHEYAAKIINTKKLSARDHQKLEREARICRLLKHPNIVRLHDSISEEGFHYLIFDLVTGGELFEDIVAREYYSEADASHCIQQILEAVLHCHQMGVVHRDLKPENLLLASKCKGAAVKLADFGLAIEVQGDQQAWFGFAGTPGYLSPEVLRKEAYGKPVDIWACGVILYILLVGYPPFWDEDQHKLYQQIKAGAYDFPSPEWDTVTPEAKNLINQMLTINPAKRITAHEALKHPWVCQRSTVASMMHRQETVECLKKFNARRKLKGAILTTMLATRNFSVGRQTTAPATITTAATSTALGLVEQGTKSLLNKKTDVGKPQTNSTKNSAGVTSPKGPIPPAALETQTTVIHNLVDGIKESSDSTHTNPEDEEMKARKQEIIKITEQLIEAVNNGDFEAYAKICDPGLTTFEPEALGNLVEGIDFHRFYFENLLSKNNKPIHTTILNPHVHVVGEDAACIAYIRLTQYIDTQGRPRTSQSEETRVWHRRDGKWQNVHFHCSGAPVAPLQ</sequence>
<dbReference type="CDD" id="cd14086">
    <property type="entry name" value="STKc_CaMKII"/>
    <property type="match status" value="1"/>
</dbReference>
<evidence type="ECO:0000256" key="9">
    <source>
        <dbReference type="ARBA" id="ARBA00022860"/>
    </source>
</evidence>
<evidence type="ECO:0000256" key="3">
    <source>
        <dbReference type="ARBA" id="ARBA00022527"/>
    </source>
</evidence>
<reference evidence="15" key="1">
    <citation type="journal article" date="2010" name="Science">
        <title>The genome of the Western clawed frog Xenopus tropicalis.</title>
        <authorList>
            <person name="Hellsten U."/>
            <person name="Harland R.M."/>
            <person name="Gilchrist M.J."/>
            <person name="Hendrix D."/>
            <person name="Jurka J."/>
            <person name="Kapitonov V."/>
            <person name="Ovcharenko I."/>
            <person name="Putnam N.H."/>
            <person name="Shu S."/>
            <person name="Taher L."/>
            <person name="Blitz I.L."/>
            <person name="Blumberg B."/>
            <person name="Dichmann D.S."/>
            <person name="Dubchak I."/>
            <person name="Amaya E."/>
            <person name="Detter J.C."/>
            <person name="Fletcher R."/>
            <person name="Gerhard D.S."/>
            <person name="Goodstein D."/>
            <person name="Graves T."/>
            <person name="Grigoriev I.V."/>
            <person name="Grimwood J."/>
            <person name="Kawashima T."/>
            <person name="Lindquist E."/>
            <person name="Lucas S.M."/>
            <person name="Mead P.E."/>
            <person name="Mitros T."/>
            <person name="Ogino H."/>
            <person name="Ohta Y."/>
            <person name="Poliakov A.V."/>
            <person name="Pollet N."/>
            <person name="Robert J."/>
            <person name="Salamov A."/>
            <person name="Sater A.K."/>
            <person name="Schmutz J."/>
            <person name="Terry A."/>
            <person name="Vize P.D."/>
            <person name="Warren W.C."/>
            <person name="Wells D."/>
            <person name="Wills A."/>
            <person name="Wilson R.K."/>
            <person name="Zimmerman L.B."/>
            <person name="Zorn A.M."/>
            <person name="Grainger R."/>
            <person name="Grammer T."/>
            <person name="Khokha M.K."/>
            <person name="Richardson P.M."/>
            <person name="Rokhsar D.S."/>
        </authorList>
    </citation>
    <scope>NUCLEOTIDE SEQUENCE [LARGE SCALE GENOMIC DNA]</scope>
    <source>
        <strain evidence="15">Nigerian</strain>
    </source>
</reference>
<dbReference type="EC" id="2.7.11.17" evidence="2"/>
<dbReference type="GO" id="GO:0005516">
    <property type="term" value="F:calmodulin binding"/>
    <property type="evidence" value="ECO:0007669"/>
    <property type="project" value="UniProtKB-KW"/>
</dbReference>
<dbReference type="PROSITE" id="PS50011">
    <property type="entry name" value="PROTEIN_KINASE_DOM"/>
    <property type="match status" value="1"/>
</dbReference>
<accession>Q0V9X2</accession>
<dbReference type="DNASU" id="780379"/>
<evidence type="ECO:0000256" key="6">
    <source>
        <dbReference type="ARBA" id="ARBA00022741"/>
    </source>
</evidence>
<dbReference type="PROSITE" id="PS00107">
    <property type="entry name" value="PROTEIN_KINASE_ATP"/>
    <property type="match status" value="1"/>
</dbReference>
<evidence type="ECO:0000256" key="1">
    <source>
        <dbReference type="ARBA" id="ARBA00005354"/>
    </source>
</evidence>
<dbReference type="ExpressionAtlas" id="F6ZRQ1">
    <property type="expression patterns" value="baseline"/>
</dbReference>
<dbReference type="SUPFAM" id="SSF56112">
    <property type="entry name" value="Protein kinase-like (PK-like)"/>
    <property type="match status" value="1"/>
</dbReference>
<dbReference type="Xenbase" id="XB-GENE-868398">
    <property type="gene designation" value="camk2b"/>
</dbReference>
<feature type="region of interest" description="Disordered" evidence="13">
    <location>
        <begin position="346"/>
        <end position="370"/>
    </location>
</feature>